<reference evidence="1 2" key="1">
    <citation type="submission" date="2023-10" db="EMBL/GenBank/DDBJ databases">
        <authorList>
            <person name="Maclean D."/>
            <person name="Macfadyen A."/>
        </authorList>
    </citation>
    <scope>NUCLEOTIDE SEQUENCE [LARGE SCALE GENOMIC DNA]</scope>
</reference>
<protein>
    <submittedName>
        <fullName evidence="1">Uncharacterized protein</fullName>
    </submittedName>
</protein>
<proteinExistence type="predicted"/>
<gene>
    <name evidence="1" type="ORF">CVIRNUC_005571</name>
</gene>
<organism evidence="1 2">
    <name type="scientific">Coccomyxa viridis</name>
    <dbReference type="NCBI Taxonomy" id="1274662"/>
    <lineage>
        <taxon>Eukaryota</taxon>
        <taxon>Viridiplantae</taxon>
        <taxon>Chlorophyta</taxon>
        <taxon>core chlorophytes</taxon>
        <taxon>Trebouxiophyceae</taxon>
        <taxon>Trebouxiophyceae incertae sedis</taxon>
        <taxon>Coccomyxaceae</taxon>
        <taxon>Coccomyxa</taxon>
    </lineage>
</organism>
<evidence type="ECO:0000313" key="2">
    <source>
        <dbReference type="Proteomes" id="UP001314263"/>
    </source>
</evidence>
<sequence>MPDYNVEYRGIEEIAFVAYFNKPSSLPGFVAEFLWSNILAACLDVGEQMVGGLQAIAAIVRFPEVEQRTIFRYIIKA</sequence>
<comment type="caution">
    <text evidence="1">The sequence shown here is derived from an EMBL/GenBank/DDBJ whole genome shotgun (WGS) entry which is preliminary data.</text>
</comment>
<dbReference type="EMBL" id="CAUYUE010000006">
    <property type="protein sequence ID" value="CAK0782122.1"/>
    <property type="molecule type" value="Genomic_DNA"/>
</dbReference>
<name>A0AAV1I6L5_9CHLO</name>
<keyword evidence="2" id="KW-1185">Reference proteome</keyword>
<dbReference type="AlphaFoldDB" id="A0AAV1I6L5"/>
<dbReference type="Proteomes" id="UP001314263">
    <property type="component" value="Unassembled WGS sequence"/>
</dbReference>
<accession>A0AAV1I6L5</accession>
<evidence type="ECO:0000313" key="1">
    <source>
        <dbReference type="EMBL" id="CAK0782122.1"/>
    </source>
</evidence>